<evidence type="ECO:0000256" key="1">
    <source>
        <dbReference type="SAM" id="MobiDB-lite"/>
    </source>
</evidence>
<feature type="non-terminal residue" evidence="2">
    <location>
        <position position="57"/>
    </location>
</feature>
<accession>A0ABN9FYM1</accession>
<evidence type="ECO:0000313" key="2">
    <source>
        <dbReference type="EMBL" id="CAI9600408.1"/>
    </source>
</evidence>
<sequence length="57" mass="5711">MQLPGTDAQCPDDQCPAVPPTRFTPTPVPSSAPTCAQKCSPAVAPMPSSAASQCPAV</sequence>
<dbReference type="EMBL" id="CATNWA010017426">
    <property type="protein sequence ID" value="CAI9600408.1"/>
    <property type="molecule type" value="Genomic_DNA"/>
</dbReference>
<comment type="caution">
    <text evidence="2">The sequence shown here is derived from an EMBL/GenBank/DDBJ whole genome shotgun (WGS) entry which is preliminary data.</text>
</comment>
<keyword evidence="3" id="KW-1185">Reference proteome</keyword>
<proteinExistence type="predicted"/>
<name>A0ABN9FYM1_9NEOB</name>
<reference evidence="2" key="1">
    <citation type="submission" date="2023-05" db="EMBL/GenBank/DDBJ databases">
        <authorList>
            <person name="Stuckert A."/>
        </authorList>
    </citation>
    <scope>NUCLEOTIDE SEQUENCE</scope>
</reference>
<dbReference type="Proteomes" id="UP001162483">
    <property type="component" value="Unassembled WGS sequence"/>
</dbReference>
<protein>
    <submittedName>
        <fullName evidence="2">Uncharacterized protein</fullName>
    </submittedName>
</protein>
<organism evidence="2 3">
    <name type="scientific">Staurois parvus</name>
    <dbReference type="NCBI Taxonomy" id="386267"/>
    <lineage>
        <taxon>Eukaryota</taxon>
        <taxon>Metazoa</taxon>
        <taxon>Chordata</taxon>
        <taxon>Craniata</taxon>
        <taxon>Vertebrata</taxon>
        <taxon>Euteleostomi</taxon>
        <taxon>Amphibia</taxon>
        <taxon>Batrachia</taxon>
        <taxon>Anura</taxon>
        <taxon>Neobatrachia</taxon>
        <taxon>Ranoidea</taxon>
        <taxon>Ranidae</taxon>
        <taxon>Staurois</taxon>
    </lineage>
</organism>
<gene>
    <name evidence="2" type="ORF">SPARVUS_LOCUS12736815</name>
</gene>
<feature type="region of interest" description="Disordered" evidence="1">
    <location>
        <begin position="1"/>
        <end position="31"/>
    </location>
</feature>
<evidence type="ECO:0000313" key="3">
    <source>
        <dbReference type="Proteomes" id="UP001162483"/>
    </source>
</evidence>